<dbReference type="Pfam" id="PF26018">
    <property type="entry name" value="BSH_RND_rel"/>
    <property type="match status" value="1"/>
</dbReference>
<dbReference type="EMBL" id="JBBNFW010000151">
    <property type="protein sequence ID" value="MEQ2412864.1"/>
    <property type="molecule type" value="Genomic_DNA"/>
</dbReference>
<keyword evidence="1" id="KW-1133">Transmembrane helix</keyword>
<evidence type="ECO:0000313" key="3">
    <source>
        <dbReference type="EMBL" id="MEQ2412864.1"/>
    </source>
</evidence>
<dbReference type="RefSeq" id="WP_243280759.1">
    <property type="nucleotide sequence ID" value="NZ_JAOQJM010000016.1"/>
</dbReference>
<sequence length="465" mass="51194">MSEKKTNKPGHMAGLLVQLKKIFGLNIATIAFGVLLIYMVFTAVLLITSTHIESYQVTTGPLSRNETYTGLSIREESVFKAESSGYVNYYAREGSKINAGGAVYGLSSGKTSETSAALSSEDLAKIRSSMLSFSKSFSGSKFNNTYSFKNQLEGSILQYEGISTDGNASSQVVSIGGQNVCKAQEDGIILYSMDGYENKTVDTLTAEDFDQTSYHETDLKTDAQIQTGDNIYTNITSELWSLIIPLSDKQAAKLQGRTTIRVKFLKDGMTQSGDFSIVKIDEAKYGKIDFSRGLIRYASERFLDIELVTNTVTGLKIPLSANTYRDFYVISSEYSTTDANGVIGFNKVSKDSDGNTVKTFIKAGIYGKLVTGYDSSGKKEICDYYVDKSAFKEGDALVKNNSNQRFIVSETISLEGVYCINQGYPVFRLVEILDQNEEYAIISSSTSYGLSRYDRIARDSSQVKE</sequence>
<proteinExistence type="predicted"/>
<name>A0ABV1CKF0_9FIRM</name>
<evidence type="ECO:0000259" key="2">
    <source>
        <dbReference type="Pfam" id="PF26018"/>
    </source>
</evidence>
<dbReference type="InterPro" id="IPR058709">
    <property type="entry name" value="BSH_RND-rel"/>
</dbReference>
<evidence type="ECO:0000313" key="4">
    <source>
        <dbReference type="Proteomes" id="UP001470752"/>
    </source>
</evidence>
<gene>
    <name evidence="3" type="ORF">AAAX94_07495</name>
</gene>
<feature type="transmembrane region" description="Helical" evidence="1">
    <location>
        <begin position="21"/>
        <end position="47"/>
    </location>
</feature>
<organism evidence="3 4">
    <name type="scientific">Blautia acetigignens</name>
    <dbReference type="NCBI Taxonomy" id="2981783"/>
    <lineage>
        <taxon>Bacteria</taxon>
        <taxon>Bacillati</taxon>
        <taxon>Bacillota</taxon>
        <taxon>Clostridia</taxon>
        <taxon>Lachnospirales</taxon>
        <taxon>Lachnospiraceae</taxon>
        <taxon>Blautia</taxon>
    </lineage>
</organism>
<keyword evidence="1" id="KW-0472">Membrane</keyword>
<keyword evidence="4" id="KW-1185">Reference proteome</keyword>
<accession>A0ABV1CKF0</accession>
<comment type="caution">
    <text evidence="3">The sequence shown here is derived from an EMBL/GenBank/DDBJ whole genome shotgun (WGS) entry which is preliminary data.</text>
</comment>
<reference evidence="3 4" key="1">
    <citation type="submission" date="2024-04" db="EMBL/GenBank/DDBJ databases">
        <title>Human intestinal bacterial collection.</title>
        <authorList>
            <person name="Pauvert C."/>
            <person name="Hitch T.C.A."/>
            <person name="Clavel T."/>
        </authorList>
    </citation>
    <scope>NUCLEOTIDE SEQUENCE [LARGE SCALE GENOMIC DNA]</scope>
    <source>
        <strain evidence="3 4">CLA-AA-H161</strain>
    </source>
</reference>
<feature type="domain" description="RND related barrel-sandwich hybrid" evidence="2">
    <location>
        <begin position="76"/>
        <end position="232"/>
    </location>
</feature>
<protein>
    <submittedName>
        <fullName evidence="3">HlyD family efflux transporter periplasmic adaptor subunit</fullName>
    </submittedName>
</protein>
<evidence type="ECO:0000256" key="1">
    <source>
        <dbReference type="SAM" id="Phobius"/>
    </source>
</evidence>
<dbReference type="Proteomes" id="UP001470752">
    <property type="component" value="Unassembled WGS sequence"/>
</dbReference>
<keyword evidence="1" id="KW-0812">Transmembrane</keyword>